<dbReference type="Proteomes" id="UP000649114">
    <property type="component" value="Unassembled WGS sequence"/>
</dbReference>
<dbReference type="EMBL" id="JAAAPU010000218">
    <property type="protein sequence ID" value="KAF4200234.1"/>
    <property type="molecule type" value="Genomic_DNA"/>
</dbReference>
<comment type="caution">
    <text evidence="1">The sequence shown here is derived from an EMBL/GenBank/DDBJ whole genome shotgun (WGS) entry which is preliminary data.</text>
</comment>
<evidence type="ECO:0000313" key="2">
    <source>
        <dbReference type="Proteomes" id="UP000649114"/>
    </source>
</evidence>
<organism evidence="1 2">
    <name type="scientific">Aspergillus lentulus</name>
    <dbReference type="NCBI Taxonomy" id="293939"/>
    <lineage>
        <taxon>Eukaryota</taxon>
        <taxon>Fungi</taxon>
        <taxon>Dikarya</taxon>
        <taxon>Ascomycota</taxon>
        <taxon>Pezizomycotina</taxon>
        <taxon>Eurotiomycetes</taxon>
        <taxon>Eurotiomycetidae</taxon>
        <taxon>Eurotiales</taxon>
        <taxon>Aspergillaceae</taxon>
        <taxon>Aspergillus</taxon>
        <taxon>Aspergillus subgen. Fumigati</taxon>
    </lineage>
</organism>
<gene>
    <name evidence="1" type="ORF">CNMCM8927_003681</name>
</gene>
<accession>A0AAN6BJS1</accession>
<dbReference type="AlphaFoldDB" id="A0AAN6BJS1"/>
<name>A0AAN6BJS1_ASPLE</name>
<proteinExistence type="predicted"/>
<evidence type="ECO:0000313" key="1">
    <source>
        <dbReference type="EMBL" id="KAF4200234.1"/>
    </source>
</evidence>
<sequence length="114" mass="12736">MSSSMMDTKDPRAVSYALEVSERSTNGYHQAVLSQTSGQHDDEWGKPDWDGWQGGELEAALVAQEAERYKRALFGLLADIQSGSEDQLRDILATVQKERTLSEAVRSVLDRYSL</sequence>
<protein>
    <submittedName>
        <fullName evidence="1">Uncharacterized protein</fullName>
    </submittedName>
</protein>
<reference evidence="1" key="2">
    <citation type="submission" date="2020-04" db="EMBL/GenBank/DDBJ databases">
        <authorList>
            <person name="Santos R.A.C."/>
            <person name="Steenwyk J.L."/>
            <person name="Rivero-Menendez O."/>
            <person name="Mead M.E."/>
            <person name="Silva L.P."/>
            <person name="Bastos R.W."/>
            <person name="Alastruey-Izquierdo A."/>
            <person name="Goldman G.H."/>
            <person name="Rokas A."/>
        </authorList>
    </citation>
    <scope>NUCLEOTIDE SEQUENCE</scope>
    <source>
        <strain evidence="1">CNM-CM8927</strain>
    </source>
</reference>
<reference evidence="1" key="1">
    <citation type="journal article" date="2020" name="bioRxiv">
        <title>Genomic and phenotypic heterogeneity of clinical isolates of the human pathogens Aspergillus fumigatus, Aspergillus lentulus and Aspergillus fumigatiaffinis.</title>
        <authorList>
            <person name="dos Santos R.A.C."/>
            <person name="Steenwyk J.L."/>
            <person name="Rivero-Menendez O."/>
            <person name="Mead M.E."/>
            <person name="Silva L.P."/>
            <person name="Bastos R.W."/>
            <person name="Alastruey-Izquierdo A."/>
            <person name="Goldman G.H."/>
            <person name="Rokas A."/>
        </authorList>
    </citation>
    <scope>NUCLEOTIDE SEQUENCE</scope>
    <source>
        <strain evidence="1">CNM-CM8927</strain>
    </source>
</reference>